<name>A0A1W1E6A5_9ZZZZ</name>
<gene>
    <name evidence="1" type="ORF">MNB_SUP05-SYMBIONT-7-211</name>
</gene>
<dbReference type="AlphaFoldDB" id="A0A1W1E6A5"/>
<sequence length="119" mass="14282">MPLLNNRLLHHPHTIPSLPLILRQKHITHRIPPFHHINTKQTLNLANKKPLRNIRQYPRTIPRIHLTTTPPPMIHACQHLQRIRRNTMRRPPLNMRNKTNPTTLLLVIRMIKTVRFRQM</sequence>
<reference evidence="1" key="1">
    <citation type="submission" date="2016-10" db="EMBL/GenBank/DDBJ databases">
        <authorList>
            <person name="de Groot N.N."/>
        </authorList>
    </citation>
    <scope>NUCLEOTIDE SEQUENCE</scope>
</reference>
<organism evidence="1">
    <name type="scientific">hydrothermal vent metagenome</name>
    <dbReference type="NCBI Taxonomy" id="652676"/>
    <lineage>
        <taxon>unclassified sequences</taxon>
        <taxon>metagenomes</taxon>
        <taxon>ecological metagenomes</taxon>
    </lineage>
</organism>
<protein>
    <submittedName>
        <fullName evidence="1">Uncharacterized protein</fullName>
    </submittedName>
</protein>
<proteinExistence type="predicted"/>
<accession>A0A1W1E6A5</accession>
<dbReference type="EMBL" id="FPIA01000162">
    <property type="protein sequence ID" value="SFV89494.1"/>
    <property type="molecule type" value="Genomic_DNA"/>
</dbReference>
<evidence type="ECO:0000313" key="1">
    <source>
        <dbReference type="EMBL" id="SFV89494.1"/>
    </source>
</evidence>